<comment type="caution">
    <text evidence="1">The sequence shown here is derived from an EMBL/GenBank/DDBJ whole genome shotgun (WGS) entry which is preliminary data.</text>
</comment>
<gene>
    <name evidence="1" type="ORF">H9945_03435</name>
</gene>
<evidence type="ECO:0000313" key="1">
    <source>
        <dbReference type="EMBL" id="HJB41529.1"/>
    </source>
</evidence>
<dbReference type="GO" id="GO:0005524">
    <property type="term" value="F:ATP binding"/>
    <property type="evidence" value="ECO:0007669"/>
    <property type="project" value="UniProtKB-KW"/>
</dbReference>
<keyword evidence="1" id="KW-0067">ATP-binding</keyword>
<reference evidence="1" key="2">
    <citation type="submission" date="2021-04" db="EMBL/GenBank/DDBJ databases">
        <authorList>
            <person name="Gilroy R."/>
        </authorList>
    </citation>
    <scope>NUCLEOTIDE SEQUENCE</scope>
    <source>
        <strain evidence="1">ChiBcec8-13705</strain>
    </source>
</reference>
<protein>
    <submittedName>
        <fullName evidence="1">ABC transporter ATP-binding protein</fullName>
    </submittedName>
</protein>
<proteinExistence type="predicted"/>
<name>A0A9D2M656_9FIRM</name>
<dbReference type="AlphaFoldDB" id="A0A9D2M656"/>
<dbReference type="EMBL" id="DWYG01000049">
    <property type="protein sequence ID" value="HJB41529.1"/>
    <property type="molecule type" value="Genomic_DNA"/>
</dbReference>
<keyword evidence="1" id="KW-0547">Nucleotide-binding</keyword>
<organism evidence="1 2">
    <name type="scientific">Candidatus Gemmiger avicola</name>
    <dbReference type="NCBI Taxonomy" id="2838605"/>
    <lineage>
        <taxon>Bacteria</taxon>
        <taxon>Bacillati</taxon>
        <taxon>Bacillota</taxon>
        <taxon>Clostridia</taxon>
        <taxon>Eubacteriales</taxon>
        <taxon>Gemmiger</taxon>
    </lineage>
</organism>
<accession>A0A9D2M656</accession>
<sequence length="112" mass="12123">GELEKIATCYGILRTGKMVREISAAELDAQCRDYIALQTAEPHRAAALLEERLHLHNYEVMPEGEVHIFDPADPAAITAALAGAGVPVRGIGVHRQELEDYFLSLMGGPADV</sequence>
<feature type="non-terminal residue" evidence="1">
    <location>
        <position position="1"/>
    </location>
</feature>
<reference evidence="1" key="1">
    <citation type="journal article" date="2021" name="PeerJ">
        <title>Extensive microbial diversity within the chicken gut microbiome revealed by metagenomics and culture.</title>
        <authorList>
            <person name="Gilroy R."/>
            <person name="Ravi A."/>
            <person name="Getino M."/>
            <person name="Pursley I."/>
            <person name="Horton D.L."/>
            <person name="Alikhan N.F."/>
            <person name="Baker D."/>
            <person name="Gharbi K."/>
            <person name="Hall N."/>
            <person name="Watson M."/>
            <person name="Adriaenssens E.M."/>
            <person name="Foster-Nyarko E."/>
            <person name="Jarju S."/>
            <person name="Secka A."/>
            <person name="Antonio M."/>
            <person name="Oren A."/>
            <person name="Chaudhuri R.R."/>
            <person name="La Ragione R."/>
            <person name="Hildebrand F."/>
            <person name="Pallen M.J."/>
        </authorList>
    </citation>
    <scope>NUCLEOTIDE SEQUENCE</scope>
    <source>
        <strain evidence="1">ChiBcec8-13705</strain>
    </source>
</reference>
<dbReference type="Proteomes" id="UP000886803">
    <property type="component" value="Unassembled WGS sequence"/>
</dbReference>
<evidence type="ECO:0000313" key="2">
    <source>
        <dbReference type="Proteomes" id="UP000886803"/>
    </source>
</evidence>